<evidence type="ECO:0000313" key="5">
    <source>
        <dbReference type="Proteomes" id="UP001501495"/>
    </source>
</evidence>
<evidence type="ECO:0000313" key="4">
    <source>
        <dbReference type="EMBL" id="GAA4114822.1"/>
    </source>
</evidence>
<dbReference type="PANTHER" id="PTHR19328:SF13">
    <property type="entry name" value="HIPL1 PROTEIN"/>
    <property type="match status" value="1"/>
</dbReference>
<dbReference type="InterPro" id="IPR011041">
    <property type="entry name" value="Quinoprot_gluc/sorb_DH_b-prop"/>
</dbReference>
<evidence type="ECO:0000256" key="2">
    <source>
        <dbReference type="SAM" id="SignalP"/>
    </source>
</evidence>
<sequence>MIRRTPRSVVTMRPIASAVLPVLLLPLLACASPDAPDAAPRTGTSSSAAASDTPAAASTTTPAARRVPALRVTRLITGLDKPWDVRQLPTGELIYTQRDRASLSVWKDGTARTLDFPSSSVWVSGETGLMGLEVDPDFATNRRVYTCQGATTSGGGHDVRVVAWRLDDALTSATRIRTVLGGFPASSGRHGGCRLLILRDGSMLVGTGDAAIGTNPENKRSLGGKTLRLDPETGKPWPSNPFIRSQYKRTRYITTYGHRNVQGLAQRADGSLWSIEQGSFRDDEVNKLRKGGDYGWNPVPGYNEQVPMTDFSLPGKQIGARWRSGNPTLATSGGSFVNGSEWGAYDGALTVAVQKSERVLFLSFDKRGKLQKVRTPDVLRQYGRIRTTWQLANGDLLVATDNGNGEDAILRVRPA</sequence>
<reference evidence="5" key="1">
    <citation type="journal article" date="2019" name="Int. J. Syst. Evol. Microbiol.">
        <title>The Global Catalogue of Microorganisms (GCM) 10K type strain sequencing project: providing services to taxonomists for standard genome sequencing and annotation.</title>
        <authorList>
            <consortium name="The Broad Institute Genomics Platform"/>
            <consortium name="The Broad Institute Genome Sequencing Center for Infectious Disease"/>
            <person name="Wu L."/>
            <person name="Ma J."/>
        </authorList>
    </citation>
    <scope>NUCLEOTIDE SEQUENCE [LARGE SCALE GENOMIC DNA]</scope>
    <source>
        <strain evidence="5">JCM 16703</strain>
    </source>
</reference>
<proteinExistence type="predicted"/>
<gene>
    <name evidence="4" type="ORF">GCM10022215_13190</name>
</gene>
<dbReference type="EMBL" id="BAAAZH010000010">
    <property type="protein sequence ID" value="GAA4114822.1"/>
    <property type="molecule type" value="Genomic_DNA"/>
</dbReference>
<dbReference type="SUPFAM" id="SSF50952">
    <property type="entry name" value="Soluble quinoprotein glucose dehydrogenase"/>
    <property type="match status" value="1"/>
</dbReference>
<keyword evidence="2" id="KW-0732">Signal</keyword>
<keyword evidence="5" id="KW-1185">Reference proteome</keyword>
<feature type="region of interest" description="Disordered" evidence="1">
    <location>
        <begin position="35"/>
        <end position="64"/>
    </location>
</feature>
<evidence type="ECO:0000256" key="1">
    <source>
        <dbReference type="SAM" id="MobiDB-lite"/>
    </source>
</evidence>
<feature type="region of interest" description="Disordered" evidence="1">
    <location>
        <begin position="215"/>
        <end position="241"/>
    </location>
</feature>
<dbReference type="Gene3D" id="2.120.10.30">
    <property type="entry name" value="TolB, C-terminal domain"/>
    <property type="match status" value="1"/>
</dbReference>
<name>A0ABP7XFP2_9ACTN</name>
<dbReference type="InterPro" id="IPR011042">
    <property type="entry name" value="6-blade_b-propeller_TolB-like"/>
</dbReference>
<evidence type="ECO:0000259" key="3">
    <source>
        <dbReference type="Pfam" id="PF07995"/>
    </source>
</evidence>
<protein>
    <submittedName>
        <fullName evidence="4">PQQ-dependent sugar dehydrogenase</fullName>
    </submittedName>
</protein>
<feature type="chain" id="PRO_5045353552" evidence="2">
    <location>
        <begin position="32"/>
        <end position="415"/>
    </location>
</feature>
<organism evidence="4 5">
    <name type="scientific">Nocardioides fonticola</name>
    <dbReference type="NCBI Taxonomy" id="450363"/>
    <lineage>
        <taxon>Bacteria</taxon>
        <taxon>Bacillati</taxon>
        <taxon>Actinomycetota</taxon>
        <taxon>Actinomycetes</taxon>
        <taxon>Propionibacteriales</taxon>
        <taxon>Nocardioidaceae</taxon>
        <taxon>Nocardioides</taxon>
    </lineage>
</organism>
<feature type="signal peptide" evidence="2">
    <location>
        <begin position="1"/>
        <end position="31"/>
    </location>
</feature>
<comment type="caution">
    <text evidence="4">The sequence shown here is derived from an EMBL/GenBank/DDBJ whole genome shotgun (WGS) entry which is preliminary data.</text>
</comment>
<dbReference type="PANTHER" id="PTHR19328">
    <property type="entry name" value="HEDGEHOG-INTERACTING PROTEIN"/>
    <property type="match status" value="1"/>
</dbReference>
<feature type="domain" description="Glucose/Sorbosone dehydrogenase" evidence="3">
    <location>
        <begin position="79"/>
        <end position="406"/>
    </location>
</feature>
<dbReference type="InterPro" id="IPR012938">
    <property type="entry name" value="Glc/Sorbosone_DH"/>
</dbReference>
<accession>A0ABP7XFP2</accession>
<dbReference type="Pfam" id="PF07995">
    <property type="entry name" value="GSDH"/>
    <property type="match status" value="1"/>
</dbReference>
<dbReference type="Proteomes" id="UP001501495">
    <property type="component" value="Unassembled WGS sequence"/>
</dbReference>